<dbReference type="AlphaFoldDB" id="A0A1U7HCZ9"/>
<keyword evidence="2" id="KW-1185">Reference proteome</keyword>
<sequence>MISPSQPNFDGHSSTEIREIQELALTISAKNLNPAMLSEDFLKFSGIVPNDWELGKQPILSPNFAQVSFQNGVSVVSQPRTVSFAETIDTRGAQEPRVPQIARKYIDKLPHAEYQTLSISTKSIVPFSGGQDAARRYITGTLLAAGPWLDFGQAPVQAGINLSYQLEGRQFSLGINEARVHIGEQVAIPAILFAGSFNYAIAIANEPERLKQLTQGIDQWRSDWEMFNKIIRQWFFQQGKQKFGQMEQESLFPGN</sequence>
<organism evidence="1 2">
    <name type="scientific">Hydrococcus rivularis NIES-593</name>
    <dbReference type="NCBI Taxonomy" id="1921803"/>
    <lineage>
        <taxon>Bacteria</taxon>
        <taxon>Bacillati</taxon>
        <taxon>Cyanobacteriota</taxon>
        <taxon>Cyanophyceae</taxon>
        <taxon>Pleurocapsales</taxon>
        <taxon>Hydrococcaceae</taxon>
        <taxon>Hydrococcus</taxon>
    </lineage>
</organism>
<gene>
    <name evidence="1" type="ORF">NIES593_15680</name>
</gene>
<dbReference type="RefSeq" id="WP_073600480.1">
    <property type="nucleotide sequence ID" value="NZ_MRCB01000020.1"/>
</dbReference>
<dbReference type="STRING" id="1921803.NIES593_15680"/>
<accession>A0A1U7HCZ9</accession>
<dbReference type="EMBL" id="MRCB01000020">
    <property type="protein sequence ID" value="OKH21434.1"/>
    <property type="molecule type" value="Genomic_DNA"/>
</dbReference>
<evidence type="ECO:0000313" key="2">
    <source>
        <dbReference type="Proteomes" id="UP000186868"/>
    </source>
</evidence>
<proteinExistence type="predicted"/>
<protein>
    <submittedName>
        <fullName evidence="1">Uncharacterized protein</fullName>
    </submittedName>
</protein>
<name>A0A1U7HCZ9_9CYAN</name>
<reference evidence="1 2" key="1">
    <citation type="submission" date="2016-11" db="EMBL/GenBank/DDBJ databases">
        <title>Draft Genome Sequences of Nine Cyanobacterial Strains from Diverse Habitats.</title>
        <authorList>
            <person name="Zhu T."/>
            <person name="Hou S."/>
            <person name="Lu X."/>
            <person name="Hess W.R."/>
        </authorList>
    </citation>
    <scope>NUCLEOTIDE SEQUENCE [LARGE SCALE GENOMIC DNA]</scope>
    <source>
        <strain evidence="1 2">NIES-593</strain>
    </source>
</reference>
<evidence type="ECO:0000313" key="1">
    <source>
        <dbReference type="EMBL" id="OKH21434.1"/>
    </source>
</evidence>
<dbReference type="OrthoDB" id="570991at2"/>
<comment type="caution">
    <text evidence="1">The sequence shown here is derived from an EMBL/GenBank/DDBJ whole genome shotgun (WGS) entry which is preliminary data.</text>
</comment>
<dbReference type="Proteomes" id="UP000186868">
    <property type="component" value="Unassembled WGS sequence"/>
</dbReference>